<dbReference type="GO" id="GO:0046339">
    <property type="term" value="P:diacylglycerol metabolic process"/>
    <property type="evidence" value="ECO:0007669"/>
    <property type="project" value="TreeGrafter"/>
</dbReference>
<accession>A0A8C5PIR2</accession>
<keyword evidence="15" id="KW-1185">Reference proteome</keyword>
<evidence type="ECO:0000256" key="2">
    <source>
        <dbReference type="ARBA" id="ARBA00004771"/>
    </source>
</evidence>
<evidence type="ECO:0000256" key="9">
    <source>
        <dbReference type="ARBA" id="ARBA00022989"/>
    </source>
</evidence>
<proteinExistence type="inferred from homology"/>
<reference evidence="14" key="1">
    <citation type="submission" date="2025-08" db="UniProtKB">
        <authorList>
            <consortium name="Ensembl"/>
        </authorList>
    </citation>
    <scope>IDENTIFICATION</scope>
</reference>
<comment type="caution">
    <text evidence="13">Lacks conserved residue(s) required for the propagation of feature annotation.</text>
</comment>
<keyword evidence="6 13" id="KW-0812">Transmembrane</keyword>
<sequence length="352" mass="39817">MMCKPSKPRYHMETALPAEVTEGASGTYAEFLQILSVLQWLMSVLLMAPACLLLVLWLLCSPLWPLLVLYTIWLIYDWNTPERGGRKSMWMNQWSVWKHFRDYFPITLHKTADLDPNQNYIFGYHPHGILSVGAFCNFGTDSTGFSRLFLKLKPCVTTLAGNFKMPIFRDYILAAGMCSVTHSSIDYLLSHNGPGNVVVIVVGGASEALNCTKQQHVLTLKRRKGFVKKALVNGSSLVPVYSFGENEVLQQCNFEVGSWKKKLQELFQQWMGFAPCIFFGQGVFSSTSRGIMPFRRAINTVVGKPISVPRIENPSEQQVDAYHSLYVTALQELFNKYKQCFGLQQSDTLILV</sequence>
<evidence type="ECO:0000256" key="3">
    <source>
        <dbReference type="ARBA" id="ARBA00005420"/>
    </source>
</evidence>
<evidence type="ECO:0000256" key="12">
    <source>
        <dbReference type="ARBA" id="ARBA00023315"/>
    </source>
</evidence>
<keyword evidence="9 13" id="KW-1133">Transmembrane helix</keyword>
<keyword evidence="8 13" id="KW-0256">Endoplasmic reticulum</keyword>
<keyword evidence="4" id="KW-0444">Lipid biosynthesis</keyword>
<keyword evidence="7" id="KW-0319">Glycerol metabolism</keyword>
<evidence type="ECO:0000256" key="4">
    <source>
        <dbReference type="ARBA" id="ARBA00022516"/>
    </source>
</evidence>
<keyword evidence="5 13" id="KW-0808">Transferase</keyword>
<dbReference type="CDD" id="cd07987">
    <property type="entry name" value="LPLAT_MGAT-like"/>
    <property type="match status" value="1"/>
</dbReference>
<keyword evidence="10" id="KW-0443">Lipid metabolism</keyword>
<dbReference type="OrthoDB" id="264532at2759"/>
<dbReference type="GO" id="GO:0004144">
    <property type="term" value="F:diacylglycerol O-acyltransferase activity"/>
    <property type="evidence" value="ECO:0007669"/>
    <property type="project" value="TreeGrafter"/>
</dbReference>
<dbReference type="PANTHER" id="PTHR12317:SF80">
    <property type="entry name" value="ACYLTRANSFERASE"/>
    <property type="match status" value="1"/>
</dbReference>
<evidence type="ECO:0000256" key="5">
    <source>
        <dbReference type="ARBA" id="ARBA00022679"/>
    </source>
</evidence>
<evidence type="ECO:0000256" key="1">
    <source>
        <dbReference type="ARBA" id="ARBA00004477"/>
    </source>
</evidence>
<organism evidence="14 15">
    <name type="scientific">Leptobrachium leishanense</name>
    <name type="common">Leishan spiny toad</name>
    <dbReference type="NCBI Taxonomy" id="445787"/>
    <lineage>
        <taxon>Eukaryota</taxon>
        <taxon>Metazoa</taxon>
        <taxon>Chordata</taxon>
        <taxon>Craniata</taxon>
        <taxon>Vertebrata</taxon>
        <taxon>Euteleostomi</taxon>
        <taxon>Amphibia</taxon>
        <taxon>Batrachia</taxon>
        <taxon>Anura</taxon>
        <taxon>Pelobatoidea</taxon>
        <taxon>Megophryidae</taxon>
        <taxon>Leptobrachium</taxon>
    </lineage>
</organism>
<dbReference type="AlphaFoldDB" id="A0A8C5PIR2"/>
<comment type="subcellular location">
    <subcellularLocation>
        <location evidence="1 13">Endoplasmic reticulum membrane</location>
        <topology evidence="1 13">Multi-pass membrane protein</topology>
    </subcellularLocation>
</comment>
<dbReference type="GeneTree" id="ENSGT01030000234582"/>
<evidence type="ECO:0000256" key="6">
    <source>
        <dbReference type="ARBA" id="ARBA00022692"/>
    </source>
</evidence>
<evidence type="ECO:0000313" key="14">
    <source>
        <dbReference type="Ensembl" id="ENSLLEP00000023429.1"/>
    </source>
</evidence>
<evidence type="ECO:0000256" key="10">
    <source>
        <dbReference type="ARBA" id="ARBA00023098"/>
    </source>
</evidence>
<name>A0A8C5PIR2_9ANUR</name>
<dbReference type="UniPathway" id="UPA00282"/>
<dbReference type="GO" id="GO:0005789">
    <property type="term" value="C:endoplasmic reticulum membrane"/>
    <property type="evidence" value="ECO:0007669"/>
    <property type="project" value="UniProtKB-SubCell"/>
</dbReference>
<dbReference type="Pfam" id="PF03982">
    <property type="entry name" value="DAGAT"/>
    <property type="match status" value="1"/>
</dbReference>
<keyword evidence="11 13" id="KW-0472">Membrane</keyword>
<dbReference type="Proteomes" id="UP000694569">
    <property type="component" value="Unplaced"/>
</dbReference>
<dbReference type="GO" id="GO:0006071">
    <property type="term" value="P:glycerol metabolic process"/>
    <property type="evidence" value="ECO:0007669"/>
    <property type="project" value="UniProtKB-KW"/>
</dbReference>
<dbReference type="Ensembl" id="ENSLLET00000024318.1">
    <property type="protein sequence ID" value="ENSLLEP00000023429.1"/>
    <property type="gene ID" value="ENSLLEG00000014878.1"/>
</dbReference>
<evidence type="ECO:0000256" key="7">
    <source>
        <dbReference type="ARBA" id="ARBA00022798"/>
    </source>
</evidence>
<dbReference type="PANTHER" id="PTHR12317">
    <property type="entry name" value="DIACYLGLYCEROL O-ACYLTRANSFERASE"/>
    <property type="match status" value="1"/>
</dbReference>
<dbReference type="InterPro" id="IPR007130">
    <property type="entry name" value="DAGAT"/>
</dbReference>
<dbReference type="EC" id="2.3.1.-" evidence="13"/>
<comment type="similarity">
    <text evidence="3 13">Belongs to the diacylglycerol acyltransferase family.</text>
</comment>
<reference evidence="14" key="2">
    <citation type="submission" date="2025-09" db="UniProtKB">
        <authorList>
            <consortium name="Ensembl"/>
        </authorList>
    </citation>
    <scope>IDENTIFICATION</scope>
</reference>
<dbReference type="GO" id="GO:0019432">
    <property type="term" value="P:triglyceride biosynthetic process"/>
    <property type="evidence" value="ECO:0007669"/>
    <property type="project" value="UniProtKB-UniPathway"/>
</dbReference>
<comment type="pathway">
    <text evidence="2">Glycerolipid metabolism; triacylglycerol biosynthesis.</text>
</comment>
<feature type="transmembrane region" description="Helical" evidence="13">
    <location>
        <begin position="37"/>
        <end position="57"/>
    </location>
</feature>
<evidence type="ECO:0000313" key="15">
    <source>
        <dbReference type="Proteomes" id="UP000694569"/>
    </source>
</evidence>
<evidence type="ECO:0000256" key="11">
    <source>
        <dbReference type="ARBA" id="ARBA00023136"/>
    </source>
</evidence>
<keyword evidence="12" id="KW-0012">Acyltransferase</keyword>
<evidence type="ECO:0000256" key="13">
    <source>
        <dbReference type="RuleBase" id="RU367023"/>
    </source>
</evidence>
<evidence type="ECO:0000256" key="8">
    <source>
        <dbReference type="ARBA" id="ARBA00022824"/>
    </source>
</evidence>
<protein>
    <recommendedName>
        <fullName evidence="13">Acyltransferase</fullName>
        <ecNumber evidence="13">2.3.1.-</ecNumber>
    </recommendedName>
</protein>